<sequence>MERWDTWNRVEAACEAIDAVFLALGNKKSTVVDELFSDLGAEQRHDWLELSPHAFWLALDQENRKRLMRISLRLYGSDETNQALLLEERRHNDPEERCRNDRIATCEPTDWDGDPSESWLARNPG</sequence>
<reference evidence="2" key="1">
    <citation type="journal article" date="2015" name="Nature">
        <title>Complex archaea that bridge the gap between prokaryotes and eukaryotes.</title>
        <authorList>
            <person name="Spang A."/>
            <person name="Saw J.H."/>
            <person name="Jorgensen S.L."/>
            <person name="Zaremba-Niedzwiedzka K."/>
            <person name="Martijn J."/>
            <person name="Lind A.E."/>
            <person name="van Eijk R."/>
            <person name="Schleper C."/>
            <person name="Guy L."/>
            <person name="Ettema T.J."/>
        </authorList>
    </citation>
    <scope>NUCLEOTIDE SEQUENCE</scope>
</reference>
<proteinExistence type="predicted"/>
<evidence type="ECO:0000313" key="2">
    <source>
        <dbReference type="EMBL" id="KKN40331.1"/>
    </source>
</evidence>
<name>A0A0F9STR9_9ZZZZ</name>
<feature type="compositionally biased region" description="Basic and acidic residues" evidence="1">
    <location>
        <begin position="87"/>
        <end position="104"/>
    </location>
</feature>
<dbReference type="AlphaFoldDB" id="A0A0F9STR9"/>
<accession>A0A0F9STR9</accession>
<gene>
    <name evidence="2" type="ORF">LCGC14_0734350</name>
</gene>
<protein>
    <submittedName>
        <fullName evidence="2">Uncharacterized protein</fullName>
    </submittedName>
</protein>
<comment type="caution">
    <text evidence="2">The sequence shown here is derived from an EMBL/GenBank/DDBJ whole genome shotgun (WGS) entry which is preliminary data.</text>
</comment>
<evidence type="ECO:0000256" key="1">
    <source>
        <dbReference type="SAM" id="MobiDB-lite"/>
    </source>
</evidence>
<organism evidence="2">
    <name type="scientific">marine sediment metagenome</name>
    <dbReference type="NCBI Taxonomy" id="412755"/>
    <lineage>
        <taxon>unclassified sequences</taxon>
        <taxon>metagenomes</taxon>
        <taxon>ecological metagenomes</taxon>
    </lineage>
</organism>
<dbReference type="EMBL" id="LAZR01001711">
    <property type="protein sequence ID" value="KKN40331.1"/>
    <property type="molecule type" value="Genomic_DNA"/>
</dbReference>
<feature type="region of interest" description="Disordered" evidence="1">
    <location>
        <begin position="87"/>
        <end position="125"/>
    </location>
</feature>